<dbReference type="InterPro" id="IPR058192">
    <property type="entry name" value="WHD_ROQ1-like"/>
</dbReference>
<dbReference type="InterPro" id="IPR032675">
    <property type="entry name" value="LRR_dom_sf"/>
</dbReference>
<dbReference type="GO" id="GO:0007165">
    <property type="term" value="P:signal transduction"/>
    <property type="evidence" value="ECO:0007669"/>
    <property type="project" value="InterPro"/>
</dbReference>
<reference evidence="10 11" key="1">
    <citation type="journal article" date="2018" name="Nat. Genet.">
        <title>The Rosa genome provides new insights in the design of modern roses.</title>
        <authorList>
            <person name="Bendahmane M."/>
        </authorList>
    </citation>
    <scope>NUCLEOTIDE SEQUENCE [LARGE SCALE GENOMIC DNA]</scope>
    <source>
        <strain evidence="11">cv. Old Blush</strain>
    </source>
</reference>
<dbReference type="SUPFAM" id="SSF52540">
    <property type="entry name" value="P-loop containing nucleoside triphosphate hydrolases"/>
    <property type="match status" value="1"/>
</dbReference>
<feature type="region of interest" description="Disordered" evidence="8">
    <location>
        <begin position="1292"/>
        <end position="1339"/>
    </location>
</feature>
<feature type="compositionally biased region" description="Low complexity" evidence="8">
    <location>
        <begin position="1301"/>
        <end position="1310"/>
    </location>
</feature>
<dbReference type="OrthoDB" id="2018313at2759"/>
<dbReference type="Pfam" id="PF23598">
    <property type="entry name" value="LRR_14"/>
    <property type="match status" value="2"/>
</dbReference>
<dbReference type="Pfam" id="PF00931">
    <property type="entry name" value="NB-ARC"/>
    <property type="match status" value="1"/>
</dbReference>
<evidence type="ECO:0000313" key="10">
    <source>
        <dbReference type="EMBL" id="PRQ22396.1"/>
    </source>
</evidence>
<evidence type="ECO:0000256" key="7">
    <source>
        <dbReference type="ARBA" id="ARBA00047304"/>
    </source>
</evidence>
<dbReference type="Pfam" id="PF23282">
    <property type="entry name" value="WHD_ROQ1"/>
    <property type="match status" value="1"/>
</dbReference>
<dbReference type="SMART" id="SM00369">
    <property type="entry name" value="LRR_TYP"/>
    <property type="match status" value="5"/>
</dbReference>
<dbReference type="GO" id="GO:0006952">
    <property type="term" value="P:defense response"/>
    <property type="evidence" value="ECO:0007669"/>
    <property type="project" value="UniProtKB-KW"/>
</dbReference>
<keyword evidence="11" id="KW-1185">Reference proteome</keyword>
<dbReference type="SUPFAM" id="SSF52200">
    <property type="entry name" value="Toll/Interleukin receptor TIR domain"/>
    <property type="match status" value="1"/>
</dbReference>
<dbReference type="Gene3D" id="3.40.50.10140">
    <property type="entry name" value="Toll/interleukin-1 receptor homology (TIR) domain"/>
    <property type="match status" value="1"/>
</dbReference>
<dbReference type="GO" id="GO:0061809">
    <property type="term" value="F:NAD+ nucleosidase activity, cyclic ADP-ribose generating"/>
    <property type="evidence" value="ECO:0007669"/>
    <property type="project" value="UniProtKB-EC"/>
</dbReference>
<dbReference type="Gramene" id="PRQ22396">
    <property type="protein sequence ID" value="PRQ22396"/>
    <property type="gene ID" value="RchiOBHm_Chr6g0249841"/>
</dbReference>
<name>A0A2P6PKE9_ROSCH</name>
<dbReference type="InterPro" id="IPR042197">
    <property type="entry name" value="Apaf_helical"/>
</dbReference>
<evidence type="ECO:0000256" key="4">
    <source>
        <dbReference type="ARBA" id="ARBA00022801"/>
    </source>
</evidence>
<evidence type="ECO:0000256" key="5">
    <source>
        <dbReference type="ARBA" id="ARBA00022821"/>
    </source>
</evidence>
<dbReference type="FunFam" id="3.40.50.10140:FF:000007">
    <property type="entry name" value="Disease resistance protein (TIR-NBS-LRR class)"/>
    <property type="match status" value="1"/>
</dbReference>
<organism evidence="10 11">
    <name type="scientific">Rosa chinensis</name>
    <name type="common">China rose</name>
    <dbReference type="NCBI Taxonomy" id="74649"/>
    <lineage>
        <taxon>Eukaryota</taxon>
        <taxon>Viridiplantae</taxon>
        <taxon>Streptophyta</taxon>
        <taxon>Embryophyta</taxon>
        <taxon>Tracheophyta</taxon>
        <taxon>Spermatophyta</taxon>
        <taxon>Magnoliopsida</taxon>
        <taxon>eudicotyledons</taxon>
        <taxon>Gunneridae</taxon>
        <taxon>Pentapetalae</taxon>
        <taxon>rosids</taxon>
        <taxon>fabids</taxon>
        <taxon>Rosales</taxon>
        <taxon>Rosaceae</taxon>
        <taxon>Rosoideae</taxon>
        <taxon>Rosoideae incertae sedis</taxon>
        <taxon>Rosa</taxon>
    </lineage>
</organism>
<keyword evidence="4 10" id="KW-0378">Hydrolase</keyword>
<dbReference type="Pfam" id="PF00560">
    <property type="entry name" value="LRR_1"/>
    <property type="match status" value="2"/>
</dbReference>
<evidence type="ECO:0000256" key="3">
    <source>
        <dbReference type="ARBA" id="ARBA00022737"/>
    </source>
</evidence>
<protein>
    <recommendedName>
        <fullName evidence="1">ADP-ribosyl cyclase/cyclic ADP-ribose hydrolase</fullName>
        <ecNumber evidence="1">3.2.2.6</ecNumber>
    </recommendedName>
</protein>
<dbReference type="Gene3D" id="3.40.50.300">
    <property type="entry name" value="P-loop containing nucleotide triphosphate hydrolases"/>
    <property type="match status" value="1"/>
</dbReference>
<proteinExistence type="predicted"/>
<feature type="domain" description="TIR" evidence="9">
    <location>
        <begin position="11"/>
        <end position="172"/>
    </location>
</feature>
<keyword evidence="5" id="KW-0611">Plant defense</keyword>
<dbReference type="PANTHER" id="PTHR11017:SF527">
    <property type="entry name" value="TMV RESISTANCE PROTEIN N-LIKE"/>
    <property type="match status" value="1"/>
</dbReference>
<dbReference type="GO" id="GO:0051707">
    <property type="term" value="P:response to other organism"/>
    <property type="evidence" value="ECO:0007669"/>
    <property type="project" value="UniProtKB-ARBA"/>
</dbReference>
<dbReference type="PRINTS" id="PR00364">
    <property type="entry name" value="DISEASERSIST"/>
</dbReference>
<dbReference type="InterPro" id="IPR003591">
    <property type="entry name" value="Leu-rich_rpt_typical-subtyp"/>
</dbReference>
<dbReference type="EC" id="3.2.2.6" evidence="1"/>
<dbReference type="InterPro" id="IPR001611">
    <property type="entry name" value="Leu-rich_rpt"/>
</dbReference>
<dbReference type="InterPro" id="IPR002182">
    <property type="entry name" value="NB-ARC"/>
</dbReference>
<keyword evidence="6" id="KW-0520">NAD</keyword>
<dbReference type="PROSITE" id="PS50104">
    <property type="entry name" value="TIR"/>
    <property type="match status" value="1"/>
</dbReference>
<accession>A0A2P6PKE9</accession>
<comment type="caution">
    <text evidence="10">The sequence shown here is derived from an EMBL/GenBank/DDBJ whole genome shotgun (WGS) entry which is preliminary data.</text>
</comment>
<dbReference type="Gene3D" id="1.10.8.430">
    <property type="entry name" value="Helical domain of apoptotic protease-activating factors"/>
    <property type="match status" value="1"/>
</dbReference>
<dbReference type="Proteomes" id="UP000238479">
    <property type="component" value="Chromosome 6"/>
</dbReference>
<evidence type="ECO:0000256" key="6">
    <source>
        <dbReference type="ARBA" id="ARBA00023027"/>
    </source>
</evidence>
<dbReference type="InterPro" id="IPR055414">
    <property type="entry name" value="LRR_R13L4/SHOC2-like"/>
</dbReference>
<dbReference type="InterPro" id="IPR027417">
    <property type="entry name" value="P-loop_NTPase"/>
</dbReference>
<dbReference type="InterPro" id="IPR045344">
    <property type="entry name" value="C-JID"/>
</dbReference>
<dbReference type="SMART" id="SM00255">
    <property type="entry name" value="TIR"/>
    <property type="match status" value="1"/>
</dbReference>
<sequence>MSTESSSPPRWKYDVFLSFRGEDTRKGFTDHLYTALDHQGITTFRDDPELHKGEAISPALSAAIEESRFALIVLSQNYASSTWCLDELVRILECMKARKTVLPIFYDVDPSDVRKQTGSYREAFANHEERFRNDEEKVRRWRYALTEAASFSGWNSEEWYESKLIRDIVEVIWTKLQPASFSYAENLVGIYSRLQPLNLLLGAGVDDVRFIGIWGMGGIGKTTMVRAVYERISREFEFSFLLTDIRDSVEKSGLLNLQKHLLSGIWTKKADILDLHEGATIIRRLLGHKKVLLILDDVIHSSHLKYLAGNQDWFGSGSRVLITTRNEHLLIEHGVERRLKVEEFNDEDSLQLFSWKAFKRGYPEEDFLDLSKSVINYAKGLPLALEVLGSFLHGRDLSEWNSALRKLGRVCNLEIFDILKTSYDGLDDEEKTIFLDISCFFCGKKKDRVTEILISCDVSAIIGIKVLIERSLLTVSYGRLQMHDLLQEMGREIVRRESTKEPGRRSRLWLPEDVKHVLTKNTGTEEIEGIVLHSTEAGVKVDVNAKSFSMMNRLRYLVIKNVNLSNGLECLPNSLRILNWTGYPLKSLPTHFNPEKLLELNLCHSCIEHFPLEIEPLYNLKTIKLSDSLNLVNTPNFKGMPHLEVLFLEGCTRLYEVDPGVEVLKKLTMLNLKNCKNLVHFASSVRGLKSLKVLNLYGCSKLKKLPNDMGHLQSLVEVDVSGTSIRELPCSIGMLEGLVSMSLRDCKHLVCLPSSVGGLKCLKDLNLSGCSKLKKLPNDMGHLASLVEVDVSGTSIIELPCSIDMLEGLVSMSLRDCKHLVCLPSSVGRLKCLKDLNLSGCLKLDKLPEELGHIECLVEIDASGTPIRELPWSIGMLEGLVSMSLRDCKHLVCLPSSVGGLKSLEDLNLSGCSKLDKLPDELGLVACLEKFDVSGSGIKEVPSSIGLLKNLKKLSLARCKGESPQSWNMMLNPFQLLRKRSHTSAGLSLANLSGLHSLTKLDLSDCNLSEEAIPSDFGCLSLLRELDLSKNQFVRLPESIGQLSRLDYLHLDWCCKLQTLPDLRTGLWVNISNCISLDTLPNQIGKLKCVNCLKMVEDESCKSTALSLLTRYLKFQHWTSSGFTRNFHFVAPGDEIPEWYNHQNVGSLITVELHPGWFTNKWLGFTFSVVFRPLPPSGDWSVACFLTANGKSVARFALSYGEKWGRPVLDHIWFFCWHRDNPDNYYYVGGQLNEWQDSYYRLEFSFKLEGDCCRACDGKIMLAKKCGVRMIYEEDVEELWQTLLKQSNPKRGRQLYDDDAASSSTATGASLEEEEEEPHPKRFKRLELDGAGPSDQKND</sequence>
<dbReference type="GO" id="GO:0043531">
    <property type="term" value="F:ADP binding"/>
    <property type="evidence" value="ECO:0007669"/>
    <property type="project" value="InterPro"/>
</dbReference>
<evidence type="ECO:0000256" key="8">
    <source>
        <dbReference type="SAM" id="MobiDB-lite"/>
    </source>
</evidence>
<dbReference type="Pfam" id="PF20160">
    <property type="entry name" value="C-JID"/>
    <property type="match status" value="1"/>
</dbReference>
<dbReference type="SUPFAM" id="SSF52058">
    <property type="entry name" value="L domain-like"/>
    <property type="match status" value="2"/>
</dbReference>
<evidence type="ECO:0000256" key="1">
    <source>
        <dbReference type="ARBA" id="ARBA00011982"/>
    </source>
</evidence>
<keyword evidence="2" id="KW-0433">Leucine-rich repeat</keyword>
<gene>
    <name evidence="10" type="ORF">RchiOBHm_Chr6g0249841</name>
</gene>
<dbReference type="InterPro" id="IPR035897">
    <property type="entry name" value="Toll_tir_struct_dom_sf"/>
</dbReference>
<keyword evidence="3" id="KW-0677">Repeat</keyword>
<dbReference type="Pfam" id="PF01582">
    <property type="entry name" value="TIR"/>
    <property type="match status" value="1"/>
</dbReference>
<dbReference type="InterPro" id="IPR044974">
    <property type="entry name" value="Disease_R_plants"/>
</dbReference>
<dbReference type="EMBL" id="PDCK01000044">
    <property type="protein sequence ID" value="PRQ22396.1"/>
    <property type="molecule type" value="Genomic_DNA"/>
</dbReference>
<evidence type="ECO:0000313" key="11">
    <source>
        <dbReference type="Proteomes" id="UP000238479"/>
    </source>
</evidence>
<dbReference type="PANTHER" id="PTHR11017">
    <property type="entry name" value="LEUCINE-RICH REPEAT-CONTAINING PROTEIN"/>
    <property type="match status" value="1"/>
</dbReference>
<dbReference type="Gene3D" id="3.80.10.10">
    <property type="entry name" value="Ribonuclease Inhibitor"/>
    <property type="match status" value="3"/>
</dbReference>
<comment type="catalytic activity">
    <reaction evidence="7">
        <text>NAD(+) + H2O = ADP-D-ribose + nicotinamide + H(+)</text>
        <dbReference type="Rhea" id="RHEA:16301"/>
        <dbReference type="ChEBI" id="CHEBI:15377"/>
        <dbReference type="ChEBI" id="CHEBI:15378"/>
        <dbReference type="ChEBI" id="CHEBI:17154"/>
        <dbReference type="ChEBI" id="CHEBI:57540"/>
        <dbReference type="ChEBI" id="CHEBI:57967"/>
        <dbReference type="EC" id="3.2.2.6"/>
    </reaction>
    <physiologicalReaction direction="left-to-right" evidence="7">
        <dbReference type="Rhea" id="RHEA:16302"/>
    </physiologicalReaction>
</comment>
<dbReference type="InterPro" id="IPR000157">
    <property type="entry name" value="TIR_dom"/>
</dbReference>
<evidence type="ECO:0000256" key="2">
    <source>
        <dbReference type="ARBA" id="ARBA00022614"/>
    </source>
</evidence>
<evidence type="ECO:0000259" key="9">
    <source>
        <dbReference type="PROSITE" id="PS50104"/>
    </source>
</evidence>
<dbReference type="OMA" id="QECPESK"/>